<dbReference type="EMBL" id="JANAKD010000859">
    <property type="protein sequence ID" value="KAJ3487138.1"/>
    <property type="molecule type" value="Genomic_DNA"/>
</dbReference>
<keyword evidence="2" id="KW-1185">Reference proteome</keyword>
<sequence>MAGKAIHAGEKTKQASKDEFENTKDEIVGGMQKMSGRGTEGQKGFRSEMNAIAISRQVLYSSVRPQIHPSVGLAQRRRWMSQTADRRRGANGGKRLCEDADADEAPLLLGGFAILGFALLVDPDSARIFLRGGGGARNVKPQDQVVGQRAREKLQDRDTDSPSDSRSE</sequence>
<evidence type="ECO:0000313" key="1">
    <source>
        <dbReference type="EMBL" id="KAJ3487138.1"/>
    </source>
</evidence>
<accession>A0ACC1QRV0</accession>
<dbReference type="Proteomes" id="UP001148737">
    <property type="component" value="Unassembled WGS sequence"/>
</dbReference>
<proteinExistence type="predicted"/>
<protein>
    <submittedName>
        <fullName evidence="1">Uncharacterized protein</fullName>
    </submittedName>
</protein>
<comment type="caution">
    <text evidence="1">The sequence shown here is derived from an EMBL/GenBank/DDBJ whole genome shotgun (WGS) entry which is preliminary data.</text>
</comment>
<name>A0ACC1QRV0_9HYPO</name>
<reference evidence="1" key="1">
    <citation type="submission" date="2022-07" db="EMBL/GenBank/DDBJ databases">
        <title>Genome Sequence of Lecanicillium saksenae.</title>
        <authorList>
            <person name="Buettner E."/>
        </authorList>
    </citation>
    <scope>NUCLEOTIDE SEQUENCE</scope>
    <source>
        <strain evidence="1">VT-O1</strain>
    </source>
</reference>
<evidence type="ECO:0000313" key="2">
    <source>
        <dbReference type="Proteomes" id="UP001148737"/>
    </source>
</evidence>
<gene>
    <name evidence="1" type="ORF">NLG97_g6471</name>
</gene>
<organism evidence="1 2">
    <name type="scientific">Lecanicillium saksenae</name>
    <dbReference type="NCBI Taxonomy" id="468837"/>
    <lineage>
        <taxon>Eukaryota</taxon>
        <taxon>Fungi</taxon>
        <taxon>Dikarya</taxon>
        <taxon>Ascomycota</taxon>
        <taxon>Pezizomycotina</taxon>
        <taxon>Sordariomycetes</taxon>
        <taxon>Hypocreomycetidae</taxon>
        <taxon>Hypocreales</taxon>
        <taxon>Cordycipitaceae</taxon>
        <taxon>Lecanicillium</taxon>
    </lineage>
</organism>